<name>A0ABV8PDV5_9SPHI</name>
<accession>A0ABV8PDV5</accession>
<organism evidence="2 3">
    <name type="scientific">Pedobacter lithocola</name>
    <dbReference type="NCBI Taxonomy" id="1908239"/>
    <lineage>
        <taxon>Bacteria</taxon>
        <taxon>Pseudomonadati</taxon>
        <taxon>Bacteroidota</taxon>
        <taxon>Sphingobacteriia</taxon>
        <taxon>Sphingobacteriales</taxon>
        <taxon>Sphingobacteriaceae</taxon>
        <taxon>Pedobacter</taxon>
    </lineage>
</organism>
<sequence>MKKLNKISGVLFLFIICLSCRGNASEEYHAPDSSQKSVPIEQASNTNDEKAFRQMLQQLKIQLKNKNLDASSAFLNFPFFTAKASEENSSGEAAVDPIAQSEFNQYKSDVFNTDILRLMPKQTEEQLSEIDEKTDDPYYRKLAKLTDKGSHLYEVYFQYPEKGTNAESFFGFVFGKIKGKYKAIAMYSKWPIK</sequence>
<feature type="signal peptide" evidence="1">
    <location>
        <begin position="1"/>
        <end position="24"/>
    </location>
</feature>
<keyword evidence="1" id="KW-0732">Signal</keyword>
<reference evidence="3" key="1">
    <citation type="journal article" date="2019" name="Int. J. Syst. Evol. Microbiol.">
        <title>The Global Catalogue of Microorganisms (GCM) 10K type strain sequencing project: providing services to taxonomists for standard genome sequencing and annotation.</title>
        <authorList>
            <consortium name="The Broad Institute Genomics Platform"/>
            <consortium name="The Broad Institute Genome Sequencing Center for Infectious Disease"/>
            <person name="Wu L."/>
            <person name="Ma J."/>
        </authorList>
    </citation>
    <scope>NUCLEOTIDE SEQUENCE [LARGE SCALE GENOMIC DNA]</scope>
    <source>
        <strain evidence="3">CCM 8691</strain>
    </source>
</reference>
<comment type="caution">
    <text evidence="2">The sequence shown here is derived from an EMBL/GenBank/DDBJ whole genome shotgun (WGS) entry which is preliminary data.</text>
</comment>
<dbReference type="EMBL" id="JBHSBW010000013">
    <property type="protein sequence ID" value="MFC4212414.1"/>
    <property type="molecule type" value="Genomic_DNA"/>
</dbReference>
<dbReference type="RefSeq" id="WP_378986365.1">
    <property type="nucleotide sequence ID" value="NZ_JBHSBW010000013.1"/>
</dbReference>
<feature type="chain" id="PRO_5045298138" description="Lipoprotein" evidence="1">
    <location>
        <begin position="25"/>
        <end position="193"/>
    </location>
</feature>
<protein>
    <recommendedName>
        <fullName evidence="4">Lipoprotein</fullName>
    </recommendedName>
</protein>
<proteinExistence type="predicted"/>
<gene>
    <name evidence="2" type="ORF">ACFOWA_14540</name>
</gene>
<keyword evidence="3" id="KW-1185">Reference proteome</keyword>
<evidence type="ECO:0000313" key="2">
    <source>
        <dbReference type="EMBL" id="MFC4212414.1"/>
    </source>
</evidence>
<evidence type="ECO:0008006" key="4">
    <source>
        <dbReference type="Google" id="ProtNLM"/>
    </source>
</evidence>
<evidence type="ECO:0000313" key="3">
    <source>
        <dbReference type="Proteomes" id="UP001595789"/>
    </source>
</evidence>
<dbReference type="Proteomes" id="UP001595789">
    <property type="component" value="Unassembled WGS sequence"/>
</dbReference>
<evidence type="ECO:0000256" key="1">
    <source>
        <dbReference type="SAM" id="SignalP"/>
    </source>
</evidence>